<dbReference type="InterPro" id="IPR036413">
    <property type="entry name" value="YaeB-like_sf"/>
</dbReference>
<evidence type="ECO:0000256" key="1">
    <source>
        <dbReference type="ARBA" id="ARBA00022691"/>
    </source>
</evidence>
<protein>
    <submittedName>
        <fullName evidence="4">S-adenosyl-L-methionine-binding protein</fullName>
    </submittedName>
</protein>
<proteinExistence type="inferred from homology"/>
<dbReference type="Pfam" id="PF01980">
    <property type="entry name" value="TrmO_N"/>
    <property type="match status" value="1"/>
</dbReference>
<accession>A0A6V8LRW8</accession>
<keyword evidence="1" id="KW-0949">S-adenosyl-L-methionine</keyword>
<evidence type="ECO:0000313" key="4">
    <source>
        <dbReference type="EMBL" id="GFK94474.1"/>
    </source>
</evidence>
<sequence>MPFVRVPVIGVLRTPHFTLEAIPRQAHLAPQAVGRAELYPEFAPGLKGIAPGDRVVLTFRFHKARRTELTTTTRSTGRVCGVFASRSPRRPSRLGESVVEVTAVEPSALVFRGVDMLDGTPLLDIKPWIGPDRDRG</sequence>
<dbReference type="Gene3D" id="2.40.30.70">
    <property type="entry name" value="YaeB-like"/>
    <property type="match status" value="1"/>
</dbReference>
<reference evidence="4 5" key="2">
    <citation type="submission" date="2020-05" db="EMBL/GenBank/DDBJ databases">
        <title>Draft genome sequence of Desulfovibrio sp. strainFSS-1.</title>
        <authorList>
            <person name="Shimoshige H."/>
            <person name="Kobayashi H."/>
            <person name="Maekawa T."/>
        </authorList>
    </citation>
    <scope>NUCLEOTIDE SEQUENCE [LARGE SCALE GENOMIC DNA]</scope>
    <source>
        <strain evidence="4 5">SIID29052-01</strain>
    </source>
</reference>
<dbReference type="InterPro" id="IPR040372">
    <property type="entry name" value="YaeB-like"/>
</dbReference>
<dbReference type="AlphaFoldDB" id="A0A6V8LRW8"/>
<dbReference type="RefSeq" id="WP_173084590.1">
    <property type="nucleotide sequence ID" value="NZ_BLTE01000010.1"/>
</dbReference>
<name>A0A6V8LRW8_9BACT</name>
<feature type="domain" description="TsaA-like" evidence="3">
    <location>
        <begin position="6"/>
        <end position="136"/>
    </location>
</feature>
<dbReference type="InterPro" id="IPR023370">
    <property type="entry name" value="TrmO-like_N"/>
</dbReference>
<comment type="similarity">
    <text evidence="2">Belongs to the tRNA methyltransferase O family.</text>
</comment>
<dbReference type="Proteomes" id="UP000494245">
    <property type="component" value="Unassembled WGS sequence"/>
</dbReference>
<evidence type="ECO:0000313" key="5">
    <source>
        <dbReference type="Proteomes" id="UP000494245"/>
    </source>
</evidence>
<evidence type="ECO:0000256" key="2">
    <source>
        <dbReference type="ARBA" id="ARBA00033753"/>
    </source>
</evidence>
<evidence type="ECO:0000259" key="3">
    <source>
        <dbReference type="PROSITE" id="PS51668"/>
    </source>
</evidence>
<organism evidence="4 5">
    <name type="scientific">Fundidesulfovibrio magnetotacticus</name>
    <dbReference type="NCBI Taxonomy" id="2730080"/>
    <lineage>
        <taxon>Bacteria</taxon>
        <taxon>Pseudomonadati</taxon>
        <taxon>Thermodesulfobacteriota</taxon>
        <taxon>Desulfovibrionia</taxon>
        <taxon>Desulfovibrionales</taxon>
        <taxon>Desulfovibrionaceae</taxon>
        <taxon>Fundidesulfovibrio</taxon>
    </lineage>
</organism>
<dbReference type="PANTHER" id="PTHR12818:SF0">
    <property type="entry name" value="TRNA (ADENINE(37)-N6)-METHYLTRANSFERASE"/>
    <property type="match status" value="1"/>
</dbReference>
<dbReference type="InterPro" id="IPR036414">
    <property type="entry name" value="YaeB_N_sf"/>
</dbReference>
<keyword evidence="5" id="KW-1185">Reference proteome</keyword>
<reference evidence="4 5" key="1">
    <citation type="submission" date="2020-04" db="EMBL/GenBank/DDBJ databases">
        <authorList>
            <consortium name="Desulfovibrio sp. FSS-1 genome sequencing consortium"/>
            <person name="Shimoshige H."/>
            <person name="Kobayashi H."/>
            <person name="Maekawa T."/>
        </authorList>
    </citation>
    <scope>NUCLEOTIDE SEQUENCE [LARGE SCALE GENOMIC DNA]</scope>
    <source>
        <strain evidence="4 5">SIID29052-01</strain>
    </source>
</reference>
<dbReference type="EMBL" id="BLTE01000010">
    <property type="protein sequence ID" value="GFK94474.1"/>
    <property type="molecule type" value="Genomic_DNA"/>
</dbReference>
<comment type="caution">
    <text evidence="4">The sequence shown here is derived from an EMBL/GenBank/DDBJ whole genome shotgun (WGS) entry which is preliminary data.</text>
</comment>
<gene>
    <name evidence="4" type="ORF">NNJEOMEG_02319</name>
</gene>
<dbReference type="SUPFAM" id="SSF118196">
    <property type="entry name" value="YaeB-like"/>
    <property type="match status" value="1"/>
</dbReference>
<dbReference type="PROSITE" id="PS51668">
    <property type="entry name" value="TSAA_2"/>
    <property type="match status" value="1"/>
</dbReference>
<dbReference type="PANTHER" id="PTHR12818">
    <property type="entry name" value="TRNA (ADENINE(37)-N6)-METHYLTRANSFERASE"/>
    <property type="match status" value="1"/>
</dbReference>